<dbReference type="AlphaFoldDB" id="A0A080LXR7"/>
<dbReference type="Proteomes" id="UP000020077">
    <property type="component" value="Unassembled WGS sequence"/>
</dbReference>
<sequence length="69" mass="6933">MPAPSKNQLQPLVDGLRMANGLHGHDAPALADAIAEIIAQALALLLTQAKVAPGIACSPSATTAPGRLI</sequence>
<evidence type="ECO:0000313" key="2">
    <source>
        <dbReference type="Proteomes" id="UP000020077"/>
    </source>
</evidence>
<reference evidence="1 2" key="1">
    <citation type="submission" date="2014-02" db="EMBL/GenBank/DDBJ databases">
        <title>Expanding our view of genomic diversity in Candidatus Accumulibacter clades.</title>
        <authorList>
            <person name="Skennerton C.T."/>
            <person name="Barr J.J."/>
            <person name="Slater F.R."/>
            <person name="Bond P.L."/>
            <person name="Tyson G.W."/>
        </authorList>
    </citation>
    <scope>NUCLEOTIDE SEQUENCE [LARGE SCALE GENOMIC DNA]</scope>
    <source>
        <strain evidence="2">BA-91</strain>
    </source>
</reference>
<organism evidence="1 2">
    <name type="scientific">Candidatus Accumulibacter phosphatis</name>
    <dbReference type="NCBI Taxonomy" id="327160"/>
    <lineage>
        <taxon>Bacteria</taxon>
        <taxon>Pseudomonadati</taxon>
        <taxon>Pseudomonadota</taxon>
        <taxon>Betaproteobacteria</taxon>
        <taxon>Candidatus Accumulibacter</taxon>
    </lineage>
</organism>
<dbReference type="EMBL" id="JDVG02000202">
    <property type="protein sequence ID" value="KFB73548.1"/>
    <property type="molecule type" value="Genomic_DNA"/>
</dbReference>
<accession>A0A080LXR7</accession>
<comment type="caution">
    <text evidence="1">The sequence shown here is derived from an EMBL/GenBank/DDBJ whole genome shotgun (WGS) entry which is preliminary data.</text>
</comment>
<proteinExistence type="predicted"/>
<protein>
    <submittedName>
        <fullName evidence="1">Uncharacterized protein</fullName>
    </submittedName>
</protein>
<gene>
    <name evidence="1" type="ORF">AW09_001195</name>
</gene>
<evidence type="ECO:0000313" key="1">
    <source>
        <dbReference type="EMBL" id="KFB73548.1"/>
    </source>
</evidence>
<name>A0A080LXR7_9PROT</name>